<dbReference type="OrthoDB" id="9812065at2"/>
<gene>
    <name evidence="2" type="ORF">EPD60_15590</name>
</gene>
<dbReference type="InterPro" id="IPR050248">
    <property type="entry name" value="Polysacc_deacetylase_ArnD"/>
</dbReference>
<dbReference type="SUPFAM" id="SSF88713">
    <property type="entry name" value="Glycoside hydrolase/deacetylase"/>
    <property type="match status" value="1"/>
</dbReference>
<dbReference type="PANTHER" id="PTHR10587">
    <property type="entry name" value="GLYCOSYL TRANSFERASE-RELATED"/>
    <property type="match status" value="1"/>
</dbReference>
<protein>
    <recommendedName>
        <fullName evidence="1">NodB homology domain-containing protein</fullName>
    </recommendedName>
</protein>
<comment type="caution">
    <text evidence="2">The sequence shown here is derived from an EMBL/GenBank/DDBJ whole genome shotgun (WGS) entry which is preliminary data.</text>
</comment>
<accession>A0A4R1B5B0</accession>
<dbReference type="PROSITE" id="PS51677">
    <property type="entry name" value="NODB"/>
    <property type="match status" value="1"/>
</dbReference>
<dbReference type="GO" id="GO:0005975">
    <property type="term" value="P:carbohydrate metabolic process"/>
    <property type="evidence" value="ECO:0007669"/>
    <property type="project" value="InterPro"/>
</dbReference>
<dbReference type="GO" id="GO:0016810">
    <property type="term" value="F:hydrolase activity, acting on carbon-nitrogen (but not peptide) bonds"/>
    <property type="evidence" value="ECO:0007669"/>
    <property type="project" value="InterPro"/>
</dbReference>
<dbReference type="InterPro" id="IPR002509">
    <property type="entry name" value="NODB_dom"/>
</dbReference>
<organism evidence="2 3">
    <name type="scientific">Flaviaesturariibacter flavus</name>
    <dbReference type="NCBI Taxonomy" id="2502780"/>
    <lineage>
        <taxon>Bacteria</taxon>
        <taxon>Pseudomonadati</taxon>
        <taxon>Bacteroidota</taxon>
        <taxon>Chitinophagia</taxon>
        <taxon>Chitinophagales</taxon>
        <taxon>Chitinophagaceae</taxon>
        <taxon>Flaviaestuariibacter</taxon>
    </lineage>
</organism>
<dbReference type="AlphaFoldDB" id="A0A4R1B5B0"/>
<dbReference type="PANTHER" id="PTHR10587:SF134">
    <property type="entry name" value="SECRETED PROTEIN"/>
    <property type="match status" value="1"/>
</dbReference>
<evidence type="ECO:0000313" key="2">
    <source>
        <dbReference type="EMBL" id="TCJ12680.1"/>
    </source>
</evidence>
<keyword evidence="3" id="KW-1185">Reference proteome</keyword>
<name>A0A4R1B5B0_9BACT</name>
<evidence type="ECO:0000259" key="1">
    <source>
        <dbReference type="PROSITE" id="PS51677"/>
    </source>
</evidence>
<dbReference type="InterPro" id="IPR011330">
    <property type="entry name" value="Glyco_hydro/deAcase_b/a-brl"/>
</dbReference>
<evidence type="ECO:0000313" key="3">
    <source>
        <dbReference type="Proteomes" id="UP000295334"/>
    </source>
</evidence>
<dbReference type="Gene3D" id="3.20.20.370">
    <property type="entry name" value="Glycoside hydrolase/deacetylase"/>
    <property type="match status" value="1"/>
</dbReference>
<dbReference type="RefSeq" id="WP_131450437.1">
    <property type="nucleotide sequence ID" value="NZ_SJZI01000050.1"/>
</dbReference>
<dbReference type="EMBL" id="SJZI01000050">
    <property type="protein sequence ID" value="TCJ12680.1"/>
    <property type="molecule type" value="Genomic_DNA"/>
</dbReference>
<dbReference type="Pfam" id="PF01522">
    <property type="entry name" value="Polysacc_deac_1"/>
    <property type="match status" value="1"/>
</dbReference>
<reference evidence="2 3" key="1">
    <citation type="submission" date="2019-03" db="EMBL/GenBank/DDBJ databases">
        <authorList>
            <person name="Kim M.K.M."/>
        </authorList>
    </citation>
    <scope>NUCLEOTIDE SEQUENCE [LARGE SCALE GENOMIC DNA]</scope>
    <source>
        <strain evidence="2 3">17J68-12</strain>
    </source>
</reference>
<sequence>METSSDDDEGDPAGALRLLLFASCLLFCYQPQSRPRPLTRATHPVALRTPATRQLPPPKSKKHRKKLYLTFDDGPNKGTANVYRIVSDEAVPVTFFIVGEHVFDSHWQRALYDSLQASPWIEVCNHSFSHARQRYRAYYSLPDSVVADFRRTQDTLALDNHVARTPGRNCWRIDSLCFTDLKASTAAVDSLHAAGFIVMGWDAEWSFDHRHFNVEQDAATLLRQIDSVFAHNRTRRPGHLVLLAHDQAFGKSADSLELRRFLQALKERDDLELLLATDYPGAARPVGLALR</sequence>
<proteinExistence type="predicted"/>
<feature type="domain" description="NodB homology" evidence="1">
    <location>
        <begin position="65"/>
        <end position="274"/>
    </location>
</feature>
<dbReference type="Proteomes" id="UP000295334">
    <property type="component" value="Unassembled WGS sequence"/>
</dbReference>